<reference evidence="10 11" key="1">
    <citation type="journal article" date="2016" name="Nat. Commun.">
        <title>Thousands of microbial genomes shed light on interconnected biogeochemical processes in an aquifer system.</title>
        <authorList>
            <person name="Anantharaman K."/>
            <person name="Brown C.T."/>
            <person name="Hug L.A."/>
            <person name="Sharon I."/>
            <person name="Castelle C.J."/>
            <person name="Probst A.J."/>
            <person name="Thomas B.C."/>
            <person name="Singh A."/>
            <person name="Wilkins M.J."/>
            <person name="Karaoz U."/>
            <person name="Brodie E.L."/>
            <person name="Williams K.H."/>
            <person name="Hubbard S.S."/>
            <person name="Banfield J.F."/>
        </authorList>
    </citation>
    <scope>NUCLEOTIDE SEQUENCE [LARGE SCALE GENOMIC DNA]</scope>
</reference>
<feature type="site" description="Stabilizes the basic form of H active site to accept a proton" evidence="7">
    <location>
        <position position="88"/>
    </location>
</feature>
<comment type="subcellular location">
    <subcellularLocation>
        <location evidence="7">Cytoplasm</location>
    </subcellularLocation>
</comment>
<comment type="similarity">
    <text evidence="5 7 9">Belongs to the PTH family.</text>
</comment>
<evidence type="ECO:0000256" key="3">
    <source>
        <dbReference type="ARBA" id="ARBA00022801"/>
    </source>
</evidence>
<evidence type="ECO:0000256" key="8">
    <source>
        <dbReference type="RuleBase" id="RU000673"/>
    </source>
</evidence>
<feature type="site" description="Discriminates between blocked and unblocked aminoacyl-tRNA" evidence="7">
    <location>
        <position position="9"/>
    </location>
</feature>
<dbReference type="PROSITE" id="PS01195">
    <property type="entry name" value="PEPT_TRNA_HYDROL_1"/>
    <property type="match status" value="1"/>
</dbReference>
<evidence type="ECO:0000256" key="1">
    <source>
        <dbReference type="ARBA" id="ARBA00013260"/>
    </source>
</evidence>
<dbReference type="PANTHER" id="PTHR17224">
    <property type="entry name" value="PEPTIDYL-TRNA HYDROLASE"/>
    <property type="match status" value="1"/>
</dbReference>
<evidence type="ECO:0000256" key="9">
    <source>
        <dbReference type="RuleBase" id="RU004320"/>
    </source>
</evidence>
<gene>
    <name evidence="7" type="primary">pth</name>
    <name evidence="10" type="ORF">A2V68_03020</name>
</gene>
<dbReference type="GO" id="GO:0005737">
    <property type="term" value="C:cytoplasm"/>
    <property type="evidence" value="ECO:0007669"/>
    <property type="project" value="UniProtKB-SubCell"/>
</dbReference>
<sequence>MKLVVGLGNPGKRYERTRHNVGFMMLDSLAKDLGIKFKENKARKVLFAKTDNIELIKPQTFMNRSGMPLSAIAKKHNVAPKDILVISDDIDMELGKLRYREGGSSGGHRGLQSIIDHLGANKFPRLKVGIGRPNTLAPDEYVTSNFSITQLSQIKKILPQAVAIIQSKFLK</sequence>
<dbReference type="GO" id="GO:0072344">
    <property type="term" value="P:rescue of stalled ribosome"/>
    <property type="evidence" value="ECO:0007669"/>
    <property type="project" value="UniProtKB-UniRule"/>
</dbReference>
<dbReference type="FunFam" id="3.40.50.1470:FF:000001">
    <property type="entry name" value="Peptidyl-tRNA hydrolase"/>
    <property type="match status" value="1"/>
</dbReference>
<dbReference type="InterPro" id="IPR036416">
    <property type="entry name" value="Pept_tRNA_hydro_sf"/>
</dbReference>
<keyword evidence="3 7" id="KW-0378">Hydrolase</keyword>
<dbReference type="EMBL" id="META01000001">
    <property type="protein sequence ID" value="OGB74547.1"/>
    <property type="molecule type" value="Genomic_DNA"/>
</dbReference>
<dbReference type="Gene3D" id="3.40.50.1470">
    <property type="entry name" value="Peptidyl-tRNA hydrolase"/>
    <property type="match status" value="1"/>
</dbReference>
<dbReference type="InterPro" id="IPR018171">
    <property type="entry name" value="Pept_tRNA_hydro_CS"/>
</dbReference>
<evidence type="ECO:0000256" key="6">
    <source>
        <dbReference type="ARBA" id="ARBA00050038"/>
    </source>
</evidence>
<dbReference type="NCBIfam" id="TIGR00447">
    <property type="entry name" value="pth"/>
    <property type="match status" value="1"/>
</dbReference>
<evidence type="ECO:0000256" key="2">
    <source>
        <dbReference type="ARBA" id="ARBA00022555"/>
    </source>
</evidence>
<comment type="function">
    <text evidence="7">Hydrolyzes ribosome-free peptidyl-tRNAs (with 1 or more amino acids incorporated), which drop off the ribosome during protein synthesis, or as a result of ribosome stalling.</text>
</comment>
<evidence type="ECO:0000256" key="4">
    <source>
        <dbReference type="ARBA" id="ARBA00022884"/>
    </source>
</evidence>
<organism evidence="10 11">
    <name type="scientific">candidate division Kazan bacterium RBG_13_50_9</name>
    <dbReference type="NCBI Taxonomy" id="1798535"/>
    <lineage>
        <taxon>Bacteria</taxon>
        <taxon>Bacteria division Kazan-3B-28</taxon>
    </lineage>
</organism>
<feature type="binding site" evidence="7">
    <location>
        <position position="61"/>
    </location>
    <ligand>
        <name>tRNA</name>
        <dbReference type="ChEBI" id="CHEBI:17843"/>
    </ligand>
</feature>
<dbReference type="GO" id="GO:0000049">
    <property type="term" value="F:tRNA binding"/>
    <property type="evidence" value="ECO:0007669"/>
    <property type="project" value="UniProtKB-UniRule"/>
</dbReference>
<dbReference type="Proteomes" id="UP000176651">
    <property type="component" value="Unassembled WGS sequence"/>
</dbReference>
<dbReference type="STRING" id="1798535.A2V68_03020"/>
<evidence type="ECO:0000313" key="10">
    <source>
        <dbReference type="EMBL" id="OGB74547.1"/>
    </source>
</evidence>
<keyword evidence="7" id="KW-0963">Cytoplasm</keyword>
<proteinExistence type="inferred from homology"/>
<dbReference type="InterPro" id="IPR001328">
    <property type="entry name" value="Pept_tRNA_hydro"/>
</dbReference>
<comment type="caution">
    <text evidence="7">Lacks conserved residue(s) required for the propagation of feature annotation.</text>
</comment>
<dbReference type="GO" id="GO:0006515">
    <property type="term" value="P:protein quality control for misfolded or incompletely synthesized proteins"/>
    <property type="evidence" value="ECO:0007669"/>
    <property type="project" value="UniProtKB-UniRule"/>
</dbReference>
<dbReference type="PANTHER" id="PTHR17224:SF1">
    <property type="entry name" value="PEPTIDYL-TRNA HYDROLASE"/>
    <property type="match status" value="1"/>
</dbReference>
<evidence type="ECO:0000256" key="5">
    <source>
        <dbReference type="ARBA" id="ARBA00038063"/>
    </source>
</evidence>
<evidence type="ECO:0000313" key="11">
    <source>
        <dbReference type="Proteomes" id="UP000176651"/>
    </source>
</evidence>
<keyword evidence="4 7" id="KW-0694">RNA-binding</keyword>
<dbReference type="CDD" id="cd00462">
    <property type="entry name" value="PTH"/>
    <property type="match status" value="1"/>
</dbReference>
<comment type="caution">
    <text evidence="10">The sequence shown here is derived from an EMBL/GenBank/DDBJ whole genome shotgun (WGS) entry which is preliminary data.</text>
</comment>
<comment type="catalytic activity">
    <reaction evidence="7 8">
        <text>an N-acyl-L-alpha-aminoacyl-tRNA + H2O = an N-acyl-L-amino acid + a tRNA + H(+)</text>
        <dbReference type="Rhea" id="RHEA:54448"/>
        <dbReference type="Rhea" id="RHEA-COMP:10123"/>
        <dbReference type="Rhea" id="RHEA-COMP:13883"/>
        <dbReference type="ChEBI" id="CHEBI:15377"/>
        <dbReference type="ChEBI" id="CHEBI:15378"/>
        <dbReference type="ChEBI" id="CHEBI:59874"/>
        <dbReference type="ChEBI" id="CHEBI:78442"/>
        <dbReference type="ChEBI" id="CHEBI:138191"/>
        <dbReference type="EC" id="3.1.1.29"/>
    </reaction>
</comment>
<feature type="active site" description="Proton acceptor" evidence="7">
    <location>
        <position position="19"/>
    </location>
</feature>
<name>A0A1F4NTB8_UNCK3</name>
<comment type="function">
    <text evidence="7">Catalyzes the release of premature peptidyl moieties from peptidyl-tRNA molecules trapped in stalled 50S ribosomal subunits, and thus maintains levels of free tRNAs and 50S ribosomes.</text>
</comment>
<protein>
    <recommendedName>
        <fullName evidence="6 7">Peptidyl-tRNA hydrolase</fullName>
        <shortName evidence="7">Pth</shortName>
        <ecNumber evidence="1 7">3.1.1.29</ecNumber>
    </recommendedName>
</protein>
<feature type="binding site" evidence="7">
    <location>
        <position position="14"/>
    </location>
    <ligand>
        <name>tRNA</name>
        <dbReference type="ChEBI" id="CHEBI:17843"/>
    </ligand>
</feature>
<dbReference type="GO" id="GO:0004045">
    <property type="term" value="F:peptidyl-tRNA hydrolase activity"/>
    <property type="evidence" value="ECO:0007669"/>
    <property type="project" value="UniProtKB-UniRule"/>
</dbReference>
<accession>A0A1F4NTB8</accession>
<dbReference type="AlphaFoldDB" id="A0A1F4NTB8"/>
<feature type="binding site" evidence="7">
    <location>
        <position position="63"/>
    </location>
    <ligand>
        <name>tRNA</name>
        <dbReference type="ChEBI" id="CHEBI:17843"/>
    </ligand>
</feature>
<comment type="subunit">
    <text evidence="7">Monomer.</text>
</comment>
<dbReference type="SUPFAM" id="SSF53178">
    <property type="entry name" value="Peptidyl-tRNA hydrolase-like"/>
    <property type="match status" value="1"/>
</dbReference>
<dbReference type="EC" id="3.1.1.29" evidence="1 7"/>
<dbReference type="HAMAP" id="MF_00083">
    <property type="entry name" value="Pept_tRNA_hydro_bact"/>
    <property type="match status" value="1"/>
</dbReference>
<evidence type="ECO:0000256" key="7">
    <source>
        <dbReference type="HAMAP-Rule" id="MF_00083"/>
    </source>
</evidence>
<dbReference type="Pfam" id="PF01195">
    <property type="entry name" value="Pept_tRNA_hydro"/>
    <property type="match status" value="1"/>
</dbReference>
<keyword evidence="2 7" id="KW-0820">tRNA-binding</keyword>